<accession>A0A9W6UH31</accession>
<evidence type="ECO:0000256" key="8">
    <source>
        <dbReference type="ARBA" id="ARBA00023002"/>
    </source>
</evidence>
<gene>
    <name evidence="15" type="primary">nos</name>
    <name evidence="15" type="ORF">Nans01_06730</name>
</gene>
<dbReference type="PROSITE" id="PS60001">
    <property type="entry name" value="NOS"/>
    <property type="match status" value="1"/>
</dbReference>
<evidence type="ECO:0000256" key="6">
    <source>
        <dbReference type="ARBA" id="ARBA00022617"/>
    </source>
</evidence>
<dbReference type="PANTHER" id="PTHR43410:SF1">
    <property type="entry name" value="NITRIC OXIDE SYNTHASE"/>
    <property type="match status" value="1"/>
</dbReference>
<dbReference type="EC" id="1.14.14.47" evidence="4 11"/>
<name>A0A9W6UH31_9ACTN</name>
<evidence type="ECO:0000313" key="16">
    <source>
        <dbReference type="Proteomes" id="UP001165092"/>
    </source>
</evidence>
<evidence type="ECO:0000256" key="12">
    <source>
        <dbReference type="PIRSR" id="PIRSR037219-1"/>
    </source>
</evidence>
<comment type="cofactor">
    <cofactor evidence="1 11 12">
        <name>heme</name>
        <dbReference type="ChEBI" id="CHEBI:30413"/>
    </cofactor>
</comment>
<sequence length="405" mass="45128">MGSGDQELSRSAVAGEPTERVRAAAPQPTGAVEPVETDPGEAEEFLRLFHTERSDAGDFRTRWSQVRVEIARTGTYTHTPEELQFGAKVAWRNSSRCIGRLYWNSLQVRDHRSQRTPAGIYQALTDHLRISTNGGAIRPVVTVLPPLKPNGEGVRVHNEQLIRYAGWSRPDGSVVGDPGQAQFTAMARRMGWTGGSGSDFDLLPLVIEAPGHQPLLGDVPEELVLEVLITHPELPWFAELGMRWHAVPVISNMLLSIGGISYPAPFNGWYMGTEIGARNFADEDRYNLIPEVAKRLGLDTSREETLWRDRVLLELNRAVLHSFGEAGVTITDHHTESRRFLLHLKKEERAGRIVPADWTWIVPPMSSGITPVYHRYYDEADLLPNYLPDPRVTARQAGCPFGHGG</sequence>
<evidence type="ECO:0000256" key="10">
    <source>
        <dbReference type="ARBA" id="ARBA00048713"/>
    </source>
</evidence>
<evidence type="ECO:0000259" key="14">
    <source>
        <dbReference type="PROSITE" id="PS60001"/>
    </source>
</evidence>
<dbReference type="Proteomes" id="UP001165092">
    <property type="component" value="Unassembled WGS sequence"/>
</dbReference>
<feature type="region of interest" description="Disordered" evidence="13">
    <location>
        <begin position="1"/>
        <end position="38"/>
    </location>
</feature>
<dbReference type="InterPro" id="IPR044940">
    <property type="entry name" value="NOS_dom_2"/>
</dbReference>
<dbReference type="Pfam" id="PF02898">
    <property type="entry name" value="NO_synthase"/>
    <property type="match status" value="1"/>
</dbReference>
<dbReference type="GO" id="GO:0004517">
    <property type="term" value="F:nitric-oxide synthase activity"/>
    <property type="evidence" value="ECO:0007669"/>
    <property type="project" value="InterPro"/>
</dbReference>
<dbReference type="PIRSF" id="PIRSF037219">
    <property type="entry name" value="NOS_oxygenase"/>
    <property type="match status" value="1"/>
</dbReference>
<evidence type="ECO:0000256" key="5">
    <source>
        <dbReference type="ARBA" id="ARBA00018859"/>
    </source>
</evidence>
<reference evidence="15" key="1">
    <citation type="submission" date="2023-02" db="EMBL/GenBank/DDBJ databases">
        <title>Nocardiopsis ansamitocini NBRC 112285.</title>
        <authorList>
            <person name="Ichikawa N."/>
            <person name="Sato H."/>
            <person name="Tonouchi N."/>
        </authorList>
    </citation>
    <scope>NUCLEOTIDE SEQUENCE</scope>
    <source>
        <strain evidence="15">NBRC 112285</strain>
    </source>
</reference>
<comment type="subunit">
    <text evidence="11">Homodimer.</text>
</comment>
<comment type="caution">
    <text evidence="15">The sequence shown here is derived from an EMBL/GenBank/DDBJ whole genome shotgun (WGS) entry which is preliminary data.</text>
</comment>
<organism evidence="15 16">
    <name type="scientific">Nocardiopsis ansamitocini</name>
    <dbReference type="NCBI Taxonomy" id="1670832"/>
    <lineage>
        <taxon>Bacteria</taxon>
        <taxon>Bacillati</taxon>
        <taxon>Actinomycetota</taxon>
        <taxon>Actinomycetes</taxon>
        <taxon>Streptosporangiales</taxon>
        <taxon>Nocardiopsidaceae</taxon>
        <taxon>Nocardiopsis</taxon>
    </lineage>
</organism>
<dbReference type="CDD" id="cd00575">
    <property type="entry name" value="NOS_oxygenase"/>
    <property type="match status" value="1"/>
</dbReference>
<proteinExistence type="inferred from homology"/>
<dbReference type="Gene3D" id="3.90.1230.10">
    <property type="entry name" value="Nitric Oxide Synthase, Chain A, domain 3"/>
    <property type="match status" value="1"/>
</dbReference>
<keyword evidence="16" id="KW-1185">Reference proteome</keyword>
<evidence type="ECO:0000256" key="13">
    <source>
        <dbReference type="SAM" id="MobiDB-lite"/>
    </source>
</evidence>
<dbReference type="AlphaFoldDB" id="A0A9W6UH31"/>
<dbReference type="GO" id="GO:0020037">
    <property type="term" value="F:heme binding"/>
    <property type="evidence" value="ECO:0007669"/>
    <property type="project" value="InterPro"/>
</dbReference>
<dbReference type="InterPro" id="IPR036119">
    <property type="entry name" value="NOS_N_sf"/>
</dbReference>
<dbReference type="EMBL" id="BSQG01000001">
    <property type="protein sequence ID" value="GLU46322.1"/>
    <property type="molecule type" value="Genomic_DNA"/>
</dbReference>
<dbReference type="InterPro" id="IPR044943">
    <property type="entry name" value="NOS_dom_1"/>
</dbReference>
<dbReference type="PANTHER" id="PTHR43410">
    <property type="entry name" value="NITRIC OXIDE SYNTHASE OXYGENASE"/>
    <property type="match status" value="1"/>
</dbReference>
<protein>
    <recommendedName>
        <fullName evidence="5 11">Nitric oxide synthase oxygenase</fullName>
        <ecNumber evidence="4 11">1.14.14.47</ecNumber>
    </recommendedName>
</protein>
<keyword evidence="7 11" id="KW-0479">Metal-binding</keyword>
<dbReference type="InterPro" id="IPR044944">
    <property type="entry name" value="NOS_dom_3"/>
</dbReference>
<evidence type="ECO:0000256" key="3">
    <source>
        <dbReference type="ARBA" id="ARBA00005411"/>
    </source>
</evidence>
<evidence type="ECO:0000256" key="11">
    <source>
        <dbReference type="PIRNR" id="PIRNR037219"/>
    </source>
</evidence>
<dbReference type="SUPFAM" id="SSF56512">
    <property type="entry name" value="Nitric oxide (NO) synthase oxygenase domain"/>
    <property type="match status" value="1"/>
</dbReference>
<dbReference type="GO" id="GO:0006809">
    <property type="term" value="P:nitric oxide biosynthetic process"/>
    <property type="evidence" value="ECO:0007669"/>
    <property type="project" value="InterPro"/>
</dbReference>
<comment type="function">
    <text evidence="2 11">Catalyzes the production of nitric oxide.</text>
</comment>
<comment type="similarity">
    <text evidence="3 11">Belongs to the NOS family. Bacterial NOS oxygenase subfamily.</text>
</comment>
<evidence type="ECO:0000313" key="15">
    <source>
        <dbReference type="EMBL" id="GLU46322.1"/>
    </source>
</evidence>
<dbReference type="Gene3D" id="3.90.440.10">
    <property type="entry name" value="Nitric Oxide Synthase,Heme Domain,Chain A domain 2"/>
    <property type="match status" value="1"/>
</dbReference>
<comment type="miscellaneous">
    <text evidence="11">This protein is similar to the oxygenase domain of eukaryotic nitric oxide synthases but lacks the reductase domain which, in eukaryotes, is responsible for transfer of electrons to the ferric heme during nitric oxide synthesis.</text>
</comment>
<dbReference type="InterPro" id="IPR050607">
    <property type="entry name" value="NOS"/>
</dbReference>
<evidence type="ECO:0000256" key="1">
    <source>
        <dbReference type="ARBA" id="ARBA00001971"/>
    </source>
</evidence>
<evidence type="ECO:0000256" key="7">
    <source>
        <dbReference type="ARBA" id="ARBA00022723"/>
    </source>
</evidence>
<keyword evidence="8 11" id="KW-0560">Oxidoreductase</keyword>
<keyword evidence="6 11" id="KW-0349">Heme</keyword>
<dbReference type="InterPro" id="IPR004030">
    <property type="entry name" value="NOS_N"/>
</dbReference>
<evidence type="ECO:0000256" key="4">
    <source>
        <dbReference type="ARBA" id="ARBA00012735"/>
    </source>
</evidence>
<keyword evidence="9 11" id="KW-0408">Iron</keyword>
<evidence type="ECO:0000256" key="2">
    <source>
        <dbReference type="ARBA" id="ARBA00002642"/>
    </source>
</evidence>
<feature type="binding site" description="axial binding residue" evidence="12">
    <location>
        <position position="97"/>
    </location>
    <ligand>
        <name>heme</name>
        <dbReference type="ChEBI" id="CHEBI:30413"/>
    </ligand>
    <ligandPart>
        <name>Fe</name>
        <dbReference type="ChEBI" id="CHEBI:18248"/>
    </ligandPart>
</feature>
<evidence type="ECO:0000256" key="9">
    <source>
        <dbReference type="ARBA" id="ARBA00023004"/>
    </source>
</evidence>
<dbReference type="InterPro" id="IPR017142">
    <property type="entry name" value="Nitric_oxide_synthase_Oase-su"/>
</dbReference>
<dbReference type="GO" id="GO:0046872">
    <property type="term" value="F:metal ion binding"/>
    <property type="evidence" value="ECO:0007669"/>
    <property type="project" value="UniProtKB-KW"/>
</dbReference>
<dbReference type="Gene3D" id="3.90.340.10">
    <property type="entry name" value="Nitric Oxide Synthase, Chain A, domain 1"/>
    <property type="match status" value="1"/>
</dbReference>
<comment type="catalytic activity">
    <reaction evidence="10">
        <text>3 reduced [flavodoxin] + 2 L-arginine + 4 O2 = 3 oxidized [flavodoxin] + 2 L-citrulline + 2 nitric oxide + 4 H2O + 5 H(+)</text>
        <dbReference type="Rhea" id="RHEA:52324"/>
        <dbReference type="Rhea" id="RHEA-COMP:10622"/>
        <dbReference type="Rhea" id="RHEA-COMP:10623"/>
        <dbReference type="ChEBI" id="CHEBI:15377"/>
        <dbReference type="ChEBI" id="CHEBI:15378"/>
        <dbReference type="ChEBI" id="CHEBI:15379"/>
        <dbReference type="ChEBI" id="CHEBI:16480"/>
        <dbReference type="ChEBI" id="CHEBI:32682"/>
        <dbReference type="ChEBI" id="CHEBI:57618"/>
        <dbReference type="ChEBI" id="CHEBI:57743"/>
        <dbReference type="ChEBI" id="CHEBI:58210"/>
        <dbReference type="EC" id="1.14.14.47"/>
    </reaction>
</comment>
<feature type="domain" description="Nitric oxide synthase (NOS)" evidence="14">
    <location>
        <begin position="96"/>
        <end position="103"/>
    </location>
</feature>